<dbReference type="Proteomes" id="UP000019384">
    <property type="component" value="Unassembled WGS sequence"/>
</dbReference>
<evidence type="ECO:0000313" key="1">
    <source>
        <dbReference type="EMBL" id="CDK28299.1"/>
    </source>
</evidence>
<keyword evidence="2" id="KW-1185">Reference proteome</keyword>
<proteinExistence type="predicted"/>
<dbReference type="RefSeq" id="XP_022460289.1">
    <property type="nucleotide sequence ID" value="XM_022600999.1"/>
</dbReference>
<name>W6MNQ4_9ASCO</name>
<reference evidence="1" key="2">
    <citation type="submission" date="2014-02" db="EMBL/GenBank/DDBJ databases">
        <title>Complete DNA sequence of /Kuraishia capsulata/ illustrates novel genomic features among budding yeasts (/Saccharomycotina/).</title>
        <authorList>
            <person name="Morales L."/>
            <person name="Noel B."/>
            <person name="Porcel B."/>
            <person name="Marcet-Houben M."/>
            <person name="Hullo M-F."/>
            <person name="Sacerdot C."/>
            <person name="Tekaia F."/>
            <person name="Leh-Louis V."/>
            <person name="Despons L."/>
            <person name="Khanna V."/>
            <person name="Aury J-M."/>
            <person name="Barbe V."/>
            <person name="Couloux A."/>
            <person name="Labadie K."/>
            <person name="Pelletier E."/>
            <person name="Souciet J-L."/>
            <person name="Boekhout T."/>
            <person name="Gabaldon T."/>
            <person name="Wincker P."/>
            <person name="Dujon B."/>
        </authorList>
    </citation>
    <scope>NUCLEOTIDE SEQUENCE</scope>
    <source>
        <strain evidence="1">CBS 1993</strain>
    </source>
</reference>
<organism evidence="1 2">
    <name type="scientific">Kuraishia capsulata CBS 1993</name>
    <dbReference type="NCBI Taxonomy" id="1382522"/>
    <lineage>
        <taxon>Eukaryota</taxon>
        <taxon>Fungi</taxon>
        <taxon>Dikarya</taxon>
        <taxon>Ascomycota</taxon>
        <taxon>Saccharomycotina</taxon>
        <taxon>Pichiomycetes</taxon>
        <taxon>Pichiales</taxon>
        <taxon>Pichiaceae</taxon>
        <taxon>Kuraishia</taxon>
    </lineage>
</organism>
<gene>
    <name evidence="1" type="ORF">KUCA_T00004281001</name>
</gene>
<dbReference type="GeneID" id="34521677"/>
<protein>
    <submittedName>
        <fullName evidence="1">Uncharacterized protein</fullName>
    </submittedName>
</protein>
<sequence>MDGLFASGEIEKRRYLQLHFGRENSRRGLGRLVGSRALHNANIIQQFIEKGRGRLKNSC</sequence>
<dbReference type="HOGENOM" id="CLU_2961113_0_0_1"/>
<dbReference type="AlphaFoldDB" id="W6MNQ4"/>
<evidence type="ECO:0000313" key="2">
    <source>
        <dbReference type="Proteomes" id="UP000019384"/>
    </source>
</evidence>
<dbReference type="EMBL" id="HG793129">
    <property type="protein sequence ID" value="CDK28299.1"/>
    <property type="molecule type" value="Genomic_DNA"/>
</dbReference>
<accession>W6MNQ4</accession>
<reference evidence="1" key="1">
    <citation type="submission" date="2013-12" db="EMBL/GenBank/DDBJ databases">
        <authorList>
            <person name="Genoscope - CEA"/>
        </authorList>
    </citation>
    <scope>NUCLEOTIDE SEQUENCE</scope>
    <source>
        <strain evidence="1">CBS 1993</strain>
    </source>
</reference>